<keyword evidence="1" id="KW-0732">Signal</keyword>
<evidence type="ECO:0000256" key="1">
    <source>
        <dbReference type="SAM" id="SignalP"/>
    </source>
</evidence>
<dbReference type="Pfam" id="PF06742">
    <property type="entry name" value="DUF1214"/>
    <property type="match status" value="1"/>
</dbReference>
<feature type="domain" description="DUF1214" evidence="2">
    <location>
        <begin position="257"/>
        <end position="337"/>
    </location>
</feature>
<feature type="domain" description="DUF1254" evidence="3">
    <location>
        <begin position="64"/>
        <end position="117"/>
    </location>
</feature>
<dbReference type="EMBL" id="CP136864">
    <property type="protein sequence ID" value="WOJ92867.1"/>
    <property type="molecule type" value="Genomic_DNA"/>
</dbReference>
<dbReference type="SUPFAM" id="SSF160935">
    <property type="entry name" value="VPA0735-like"/>
    <property type="match status" value="1"/>
</dbReference>
<organism evidence="4 5">
    <name type="scientific">Congregibacter variabilis</name>
    <dbReference type="NCBI Taxonomy" id="3081200"/>
    <lineage>
        <taxon>Bacteria</taxon>
        <taxon>Pseudomonadati</taxon>
        <taxon>Pseudomonadota</taxon>
        <taxon>Gammaproteobacteria</taxon>
        <taxon>Cellvibrionales</taxon>
        <taxon>Halieaceae</taxon>
        <taxon>Congregibacter</taxon>
    </lineage>
</organism>
<protein>
    <submittedName>
        <fullName evidence="4">DUF1214 domain-containing protein</fullName>
    </submittedName>
</protein>
<dbReference type="RefSeq" id="WP_407347525.1">
    <property type="nucleotide sequence ID" value="NZ_CP136864.1"/>
</dbReference>
<feature type="signal peptide" evidence="1">
    <location>
        <begin position="1"/>
        <end position="24"/>
    </location>
</feature>
<gene>
    <name evidence="4" type="ORF">R0135_13880</name>
</gene>
<evidence type="ECO:0000313" key="5">
    <source>
        <dbReference type="Proteomes" id="UP001626537"/>
    </source>
</evidence>
<keyword evidence="5" id="KW-1185">Reference proteome</keyword>
<name>A0ABZ0I1D4_9GAMM</name>
<dbReference type="InterPro" id="IPR010679">
    <property type="entry name" value="DUF1254"/>
</dbReference>
<dbReference type="Pfam" id="PF06863">
    <property type="entry name" value="DUF1254"/>
    <property type="match status" value="1"/>
</dbReference>
<reference evidence="4 5" key="1">
    <citation type="submission" date="2023-10" db="EMBL/GenBank/DDBJ databases">
        <title>Two novel species belonging to the OM43/NOR5 clade.</title>
        <authorList>
            <person name="Park M."/>
        </authorList>
    </citation>
    <scope>NUCLEOTIDE SEQUENCE [LARGE SCALE GENOMIC DNA]</scope>
    <source>
        <strain evidence="4 5">IMCC43200</strain>
    </source>
</reference>
<feature type="chain" id="PRO_5047549827" evidence="1">
    <location>
        <begin position="25"/>
        <end position="354"/>
    </location>
</feature>
<dbReference type="Gene3D" id="2.60.120.1600">
    <property type="match status" value="1"/>
</dbReference>
<dbReference type="Proteomes" id="UP001626537">
    <property type="component" value="Chromosome"/>
</dbReference>
<dbReference type="InterPro" id="IPR010621">
    <property type="entry name" value="DUF1214"/>
</dbReference>
<accession>A0ABZ0I1D4</accession>
<sequence>MRILLLIKLSVLSLAMSLSLSSVAAPTSKFSEFFSADGIEVTPETYPIAESARQIIRAQSALGVNVMVHRRDLTPTAQQPVVRMNRDTYYSMAVVDVSGGATITLPEVPAGKYISMQPVTEDHRIQPMSYGGGSYELATHYGSHVFVIVRLDSTFSKSEAAFYQDQIRISAAKASLFTTEPVDKASFERAENELKSRLPGLVARYGEAMGRSMFTAPTDESREFFVREIYEVASAAGWGGAQWKDNIYEISGGFSANQCHQVSFDDPHNTAFWSITVYDGNGFMFNDLASMNSHTAKANADGSITVSFGCGKGAPNNIPTENGSGVVNLTARHYQPSDRIREQGHRILSSLQPK</sequence>
<evidence type="ECO:0000313" key="4">
    <source>
        <dbReference type="EMBL" id="WOJ92867.1"/>
    </source>
</evidence>
<evidence type="ECO:0000259" key="3">
    <source>
        <dbReference type="Pfam" id="PF06863"/>
    </source>
</evidence>
<proteinExistence type="predicted"/>
<evidence type="ECO:0000259" key="2">
    <source>
        <dbReference type="Pfam" id="PF06742"/>
    </source>
</evidence>